<feature type="compositionally biased region" description="Polar residues" evidence="1">
    <location>
        <begin position="275"/>
        <end position="290"/>
    </location>
</feature>
<feature type="region of interest" description="Disordered" evidence="1">
    <location>
        <begin position="324"/>
        <end position="372"/>
    </location>
</feature>
<comment type="caution">
    <text evidence="2">The sequence shown here is derived from an EMBL/GenBank/DDBJ whole genome shotgun (WGS) entry which is preliminary data.</text>
</comment>
<feature type="region of interest" description="Disordered" evidence="1">
    <location>
        <begin position="82"/>
        <end position="101"/>
    </location>
</feature>
<feature type="compositionally biased region" description="Basic and acidic residues" evidence="1">
    <location>
        <begin position="363"/>
        <end position="372"/>
    </location>
</feature>
<feature type="region of interest" description="Disordered" evidence="1">
    <location>
        <begin position="143"/>
        <end position="171"/>
    </location>
</feature>
<protein>
    <submittedName>
        <fullName evidence="2">Uncharacterized protein</fullName>
    </submittedName>
</protein>
<gene>
    <name evidence="2" type="ORF">B0H17DRAFT_1186473</name>
</gene>
<dbReference type="AlphaFoldDB" id="A0AAD7G080"/>
<dbReference type="Proteomes" id="UP001221757">
    <property type="component" value="Unassembled WGS sequence"/>
</dbReference>
<organism evidence="2 3">
    <name type="scientific">Mycena rosella</name>
    <name type="common">Pink bonnet</name>
    <name type="synonym">Agaricus rosellus</name>
    <dbReference type="NCBI Taxonomy" id="1033263"/>
    <lineage>
        <taxon>Eukaryota</taxon>
        <taxon>Fungi</taxon>
        <taxon>Dikarya</taxon>
        <taxon>Basidiomycota</taxon>
        <taxon>Agaricomycotina</taxon>
        <taxon>Agaricomycetes</taxon>
        <taxon>Agaricomycetidae</taxon>
        <taxon>Agaricales</taxon>
        <taxon>Marasmiineae</taxon>
        <taxon>Mycenaceae</taxon>
        <taxon>Mycena</taxon>
    </lineage>
</organism>
<sequence length="444" mass="48772">MSWPHPPPSPPPPTFSYFRQEALRPPGAALAPLPRSPPLLRCTSSVRPPGRENQHCCLQRRASVLAASPAESHSAAGTCAVRASPSPAAGHRGPPAPANGALQIRPIGADAGRGHVLCFMFCATHARLKLGVNCGIAELRVSAPGKRATSPSQPPVDSRWPRDVPPPQKSSHRRTYISAWYPIPEMDAAIAYWVRTRPCHSVGDSAPADRRSKRTAVRFLRLCAGTVTVQVHSATRERRIIDMKANSKRENTGPARRRLHLPIIRTPSRELADTRTGSNSRAASFGTLGNSLHARPSRSAISPTSIISCPEEMLHASTNSLRHDWPTTSHPTGIPPRYDSPAGSGEIGNARWRRKPTQEAEENEGKGVDDGLTRRLAEQERFTWRENGKIYVVKGRSAIFHTIRRGRLRPHLSLVLDRGVIYNCKHCKHMLPEASITLSNHSHY</sequence>
<feature type="region of interest" description="Disordered" evidence="1">
    <location>
        <begin position="270"/>
        <end position="301"/>
    </location>
</feature>
<feature type="compositionally biased region" description="Pro residues" evidence="1">
    <location>
        <begin position="1"/>
        <end position="14"/>
    </location>
</feature>
<feature type="compositionally biased region" description="Low complexity" evidence="1">
    <location>
        <begin position="83"/>
        <end position="101"/>
    </location>
</feature>
<dbReference type="EMBL" id="JARKIE010000347">
    <property type="protein sequence ID" value="KAJ7652560.1"/>
    <property type="molecule type" value="Genomic_DNA"/>
</dbReference>
<reference evidence="2" key="1">
    <citation type="submission" date="2023-03" db="EMBL/GenBank/DDBJ databases">
        <title>Massive genome expansion in bonnet fungi (Mycena s.s.) driven by repeated elements and novel gene families across ecological guilds.</title>
        <authorList>
            <consortium name="Lawrence Berkeley National Laboratory"/>
            <person name="Harder C.B."/>
            <person name="Miyauchi S."/>
            <person name="Viragh M."/>
            <person name="Kuo A."/>
            <person name="Thoen E."/>
            <person name="Andreopoulos B."/>
            <person name="Lu D."/>
            <person name="Skrede I."/>
            <person name="Drula E."/>
            <person name="Henrissat B."/>
            <person name="Morin E."/>
            <person name="Kohler A."/>
            <person name="Barry K."/>
            <person name="LaButti K."/>
            <person name="Morin E."/>
            <person name="Salamov A."/>
            <person name="Lipzen A."/>
            <person name="Mereny Z."/>
            <person name="Hegedus B."/>
            <person name="Baldrian P."/>
            <person name="Stursova M."/>
            <person name="Weitz H."/>
            <person name="Taylor A."/>
            <person name="Grigoriev I.V."/>
            <person name="Nagy L.G."/>
            <person name="Martin F."/>
            <person name="Kauserud H."/>
        </authorList>
    </citation>
    <scope>NUCLEOTIDE SEQUENCE</scope>
    <source>
        <strain evidence="2">CBHHK067</strain>
    </source>
</reference>
<feature type="region of interest" description="Disordered" evidence="1">
    <location>
        <begin position="1"/>
        <end position="52"/>
    </location>
</feature>
<keyword evidence="3" id="KW-1185">Reference proteome</keyword>
<name>A0AAD7G080_MYCRO</name>
<proteinExistence type="predicted"/>
<feature type="compositionally biased region" description="Low complexity" evidence="1">
    <location>
        <begin position="23"/>
        <end position="41"/>
    </location>
</feature>
<evidence type="ECO:0000256" key="1">
    <source>
        <dbReference type="SAM" id="MobiDB-lite"/>
    </source>
</evidence>
<evidence type="ECO:0000313" key="3">
    <source>
        <dbReference type="Proteomes" id="UP001221757"/>
    </source>
</evidence>
<evidence type="ECO:0000313" key="2">
    <source>
        <dbReference type="EMBL" id="KAJ7652560.1"/>
    </source>
</evidence>
<accession>A0AAD7G080</accession>